<dbReference type="AlphaFoldDB" id="A0A6I3RXG2"/>
<feature type="region of interest" description="Disordered" evidence="1">
    <location>
        <begin position="115"/>
        <end position="134"/>
    </location>
</feature>
<evidence type="ECO:0000313" key="3">
    <source>
        <dbReference type="Proteomes" id="UP000462362"/>
    </source>
</evidence>
<dbReference type="Proteomes" id="UP000462362">
    <property type="component" value="Unassembled WGS sequence"/>
</dbReference>
<accession>A0A6I3RXG2</accession>
<evidence type="ECO:0000256" key="1">
    <source>
        <dbReference type="SAM" id="MobiDB-lite"/>
    </source>
</evidence>
<comment type="caution">
    <text evidence="2">The sequence shown here is derived from an EMBL/GenBank/DDBJ whole genome shotgun (WGS) entry which is preliminary data.</text>
</comment>
<evidence type="ECO:0000313" key="2">
    <source>
        <dbReference type="EMBL" id="MTU42332.1"/>
    </source>
</evidence>
<reference evidence="2 3" key="1">
    <citation type="journal article" date="2019" name="Nat. Med.">
        <title>A library of human gut bacterial isolates paired with longitudinal multiomics data enables mechanistic microbiome research.</title>
        <authorList>
            <person name="Poyet M."/>
            <person name="Groussin M."/>
            <person name="Gibbons S.M."/>
            <person name="Avila-Pacheco J."/>
            <person name="Jiang X."/>
            <person name="Kearney S.M."/>
            <person name="Perrotta A.R."/>
            <person name="Berdy B."/>
            <person name="Zhao S."/>
            <person name="Lieberman T.D."/>
            <person name="Swanson P.K."/>
            <person name="Smith M."/>
            <person name="Roesemann S."/>
            <person name="Alexander J.E."/>
            <person name="Rich S.A."/>
            <person name="Livny J."/>
            <person name="Vlamakis H."/>
            <person name="Clish C."/>
            <person name="Bullock K."/>
            <person name="Deik A."/>
            <person name="Scott J."/>
            <person name="Pierce K.A."/>
            <person name="Xavier R.J."/>
            <person name="Alm E.J."/>
        </authorList>
    </citation>
    <scope>NUCLEOTIDE SEQUENCE [LARGE SCALE GENOMIC DNA]</scope>
    <source>
        <strain evidence="2 3">BIOML-A2</strain>
    </source>
</reference>
<dbReference type="RefSeq" id="WP_008810142.1">
    <property type="nucleotide sequence ID" value="NZ_CAJUON010000002.1"/>
</dbReference>
<sequence length="134" mass="14427">MTEEVKTEAEKGQEQMDAANLFREEIYTDRKIGVIRCLVPVTAEGKVDESRKVIYTGEAQIMTQMGALPISFDIEADNLAAAVANYREAAKAGVEKTMKELQELRRAAASKIVVPGQPGFTPPEGAGGSGLVMP</sequence>
<proteinExistence type="predicted"/>
<dbReference type="GeneID" id="43349794"/>
<gene>
    <name evidence="2" type="ORF">GMD42_01595</name>
</gene>
<feature type="compositionally biased region" description="Gly residues" evidence="1">
    <location>
        <begin position="125"/>
        <end position="134"/>
    </location>
</feature>
<organism evidence="2 3">
    <name type="scientific">Parasutterella excrementihominis</name>
    <dbReference type="NCBI Taxonomy" id="487175"/>
    <lineage>
        <taxon>Bacteria</taxon>
        <taxon>Pseudomonadati</taxon>
        <taxon>Pseudomonadota</taxon>
        <taxon>Betaproteobacteria</taxon>
        <taxon>Burkholderiales</taxon>
        <taxon>Sutterellaceae</taxon>
        <taxon>Parasutterella</taxon>
    </lineage>
</organism>
<dbReference type="EMBL" id="WNCL01000003">
    <property type="protein sequence ID" value="MTU42332.1"/>
    <property type="molecule type" value="Genomic_DNA"/>
</dbReference>
<protein>
    <submittedName>
        <fullName evidence="2">Uncharacterized protein</fullName>
    </submittedName>
</protein>
<name>A0A6I3RXG2_9BURK</name>